<evidence type="ECO:0000313" key="3">
    <source>
        <dbReference type="Proteomes" id="UP000192342"/>
    </source>
</evidence>
<accession>A0A1Y1SIE4</accession>
<dbReference type="PROSITE" id="PS51257">
    <property type="entry name" value="PROKAR_LIPOPROTEIN"/>
    <property type="match status" value="1"/>
</dbReference>
<dbReference type="Proteomes" id="UP000192342">
    <property type="component" value="Unassembled WGS sequence"/>
</dbReference>
<evidence type="ECO:0000313" key="2">
    <source>
        <dbReference type="EMBL" id="ORE89417.1"/>
    </source>
</evidence>
<sequence length="174" mass="19363">MKPLVRLVVAVAMIASLGACSWMPPLKFWDTGPKVGPGEVKVRELRRSLLCGTPSEAAVVRYFPTVEALTSWDSEDILHLDRIELPSDRAFVLVEQGRRQTGGYSIELRKTARVDEQGTLHMSAEWLEPGEDRMVTQIITSLCVLASVKPEPYTRVELVDKNGTFRAGVDIPKD</sequence>
<dbReference type="STRING" id="1317117.ATO7_06040"/>
<evidence type="ECO:0000259" key="1">
    <source>
        <dbReference type="Pfam" id="PF14343"/>
    </source>
</evidence>
<dbReference type="Pfam" id="PF14343">
    <property type="entry name" value="PrcB_C"/>
    <property type="match status" value="1"/>
</dbReference>
<dbReference type="InterPro" id="IPR025748">
    <property type="entry name" value="PrcB_C_dom"/>
</dbReference>
<dbReference type="AlphaFoldDB" id="A0A1Y1SIE4"/>
<comment type="caution">
    <text evidence="2">The sequence shown here is derived from an EMBL/GenBank/DDBJ whole genome shotgun (WGS) entry which is preliminary data.</text>
</comment>
<protein>
    <recommendedName>
        <fullName evidence="1">PrcB C-terminal domain-containing protein</fullName>
    </recommendedName>
</protein>
<reference evidence="2 3" key="1">
    <citation type="submission" date="2013-04" db="EMBL/GenBank/DDBJ databases">
        <title>Oceanococcus atlanticus 22II-S10r2 Genome Sequencing.</title>
        <authorList>
            <person name="Lai Q."/>
            <person name="Li G."/>
            <person name="Shao Z."/>
        </authorList>
    </citation>
    <scope>NUCLEOTIDE SEQUENCE [LARGE SCALE GENOMIC DNA]</scope>
    <source>
        <strain evidence="2 3">22II-S10r2</strain>
    </source>
</reference>
<dbReference type="EMBL" id="AQQV01000001">
    <property type="protein sequence ID" value="ORE89417.1"/>
    <property type="molecule type" value="Genomic_DNA"/>
</dbReference>
<dbReference type="RefSeq" id="WP_083560505.1">
    <property type="nucleotide sequence ID" value="NZ_AQQV01000001.1"/>
</dbReference>
<proteinExistence type="predicted"/>
<keyword evidence="3" id="KW-1185">Reference proteome</keyword>
<gene>
    <name evidence="2" type="ORF">ATO7_06040</name>
</gene>
<name>A0A1Y1SIE4_9GAMM</name>
<feature type="domain" description="PrcB C-terminal" evidence="1">
    <location>
        <begin position="91"/>
        <end position="145"/>
    </location>
</feature>
<organism evidence="2 3">
    <name type="scientific">Oceanococcus atlanticus</name>
    <dbReference type="NCBI Taxonomy" id="1317117"/>
    <lineage>
        <taxon>Bacteria</taxon>
        <taxon>Pseudomonadati</taxon>
        <taxon>Pseudomonadota</taxon>
        <taxon>Gammaproteobacteria</taxon>
        <taxon>Chromatiales</taxon>
        <taxon>Oceanococcaceae</taxon>
        <taxon>Oceanococcus</taxon>
    </lineage>
</organism>